<proteinExistence type="predicted"/>
<reference evidence="1" key="1">
    <citation type="submission" date="2020-06" db="EMBL/GenBank/DDBJ databases">
        <authorList>
            <person name="Li T."/>
            <person name="Hu X."/>
            <person name="Zhang T."/>
            <person name="Song X."/>
            <person name="Zhang H."/>
            <person name="Dai N."/>
            <person name="Sheng W."/>
            <person name="Hou X."/>
            <person name="Wei L."/>
        </authorList>
    </citation>
    <scope>NUCLEOTIDE SEQUENCE</scope>
    <source>
        <strain evidence="1">KEN1</strain>
        <tissue evidence="1">Leaf</tissue>
    </source>
</reference>
<evidence type="ECO:0000313" key="1">
    <source>
        <dbReference type="EMBL" id="KAL0402304.1"/>
    </source>
</evidence>
<sequence>MQHWRTKLLSQAGRTILLKTVLQAIPAYVMSVFCTPDTLFREIESMMADFFWNHGEPRKIHWIAWKKICRPKEEGGLGF</sequence>
<dbReference type="PANTHER" id="PTHR33116:SF86">
    <property type="entry name" value="REVERSE TRANSCRIPTASE DOMAIN-CONTAINING PROTEIN"/>
    <property type="match status" value="1"/>
</dbReference>
<dbReference type="AlphaFoldDB" id="A0AAW2TCZ3"/>
<organism evidence="1">
    <name type="scientific">Sesamum latifolium</name>
    <dbReference type="NCBI Taxonomy" id="2727402"/>
    <lineage>
        <taxon>Eukaryota</taxon>
        <taxon>Viridiplantae</taxon>
        <taxon>Streptophyta</taxon>
        <taxon>Embryophyta</taxon>
        <taxon>Tracheophyta</taxon>
        <taxon>Spermatophyta</taxon>
        <taxon>Magnoliopsida</taxon>
        <taxon>eudicotyledons</taxon>
        <taxon>Gunneridae</taxon>
        <taxon>Pentapetalae</taxon>
        <taxon>asterids</taxon>
        <taxon>lamiids</taxon>
        <taxon>Lamiales</taxon>
        <taxon>Pedaliaceae</taxon>
        <taxon>Sesamum</taxon>
    </lineage>
</organism>
<dbReference type="PANTHER" id="PTHR33116">
    <property type="entry name" value="REVERSE TRANSCRIPTASE ZINC-BINDING DOMAIN-CONTAINING PROTEIN-RELATED-RELATED"/>
    <property type="match status" value="1"/>
</dbReference>
<name>A0AAW2TCZ3_9LAMI</name>
<gene>
    <name evidence="1" type="ORF">Slati_4260300</name>
</gene>
<reference evidence="1" key="2">
    <citation type="journal article" date="2024" name="Plant">
        <title>Genomic evolution and insights into agronomic trait innovations of Sesamum species.</title>
        <authorList>
            <person name="Miao H."/>
            <person name="Wang L."/>
            <person name="Qu L."/>
            <person name="Liu H."/>
            <person name="Sun Y."/>
            <person name="Le M."/>
            <person name="Wang Q."/>
            <person name="Wei S."/>
            <person name="Zheng Y."/>
            <person name="Lin W."/>
            <person name="Duan Y."/>
            <person name="Cao H."/>
            <person name="Xiong S."/>
            <person name="Wang X."/>
            <person name="Wei L."/>
            <person name="Li C."/>
            <person name="Ma Q."/>
            <person name="Ju M."/>
            <person name="Zhao R."/>
            <person name="Li G."/>
            <person name="Mu C."/>
            <person name="Tian Q."/>
            <person name="Mei H."/>
            <person name="Zhang T."/>
            <person name="Gao T."/>
            <person name="Zhang H."/>
        </authorList>
    </citation>
    <scope>NUCLEOTIDE SEQUENCE</scope>
    <source>
        <strain evidence="1">KEN1</strain>
    </source>
</reference>
<accession>A0AAW2TCZ3</accession>
<protein>
    <submittedName>
        <fullName evidence="1">Uncharacterized protein</fullName>
    </submittedName>
</protein>
<dbReference type="EMBL" id="JACGWN010000015">
    <property type="protein sequence ID" value="KAL0402304.1"/>
    <property type="molecule type" value="Genomic_DNA"/>
</dbReference>
<comment type="caution">
    <text evidence="1">The sequence shown here is derived from an EMBL/GenBank/DDBJ whole genome shotgun (WGS) entry which is preliminary data.</text>
</comment>